<name>A0ABS3ZMG4_9FIRM</name>
<evidence type="ECO:0000256" key="2">
    <source>
        <dbReference type="ARBA" id="ARBA00023015"/>
    </source>
</evidence>
<dbReference type="InterPro" id="IPR005650">
    <property type="entry name" value="BlaI_family"/>
</dbReference>
<dbReference type="EMBL" id="JAFIQO010000234">
    <property type="protein sequence ID" value="MBP0058518.1"/>
    <property type="molecule type" value="Genomic_DNA"/>
</dbReference>
<protein>
    <submittedName>
        <fullName evidence="5">BlaI/MecI/CopY family transcriptional regulator</fullName>
    </submittedName>
</protein>
<dbReference type="Pfam" id="PF03965">
    <property type="entry name" value="Penicillinase_R"/>
    <property type="match status" value="1"/>
</dbReference>
<dbReference type="InterPro" id="IPR036388">
    <property type="entry name" value="WH-like_DNA-bd_sf"/>
</dbReference>
<comment type="similarity">
    <text evidence="1">Belongs to the BlaI transcriptional regulatory family.</text>
</comment>
<comment type="caution">
    <text evidence="5">The sequence shown here is derived from an EMBL/GenBank/DDBJ whole genome shotgun (WGS) entry which is preliminary data.</text>
</comment>
<dbReference type="SUPFAM" id="SSF46785">
    <property type="entry name" value="Winged helix' DNA-binding domain"/>
    <property type="match status" value="1"/>
</dbReference>
<evidence type="ECO:0000313" key="5">
    <source>
        <dbReference type="EMBL" id="MBP0058518.1"/>
    </source>
</evidence>
<evidence type="ECO:0000256" key="4">
    <source>
        <dbReference type="ARBA" id="ARBA00023163"/>
    </source>
</evidence>
<evidence type="ECO:0000256" key="3">
    <source>
        <dbReference type="ARBA" id="ARBA00023125"/>
    </source>
</evidence>
<accession>A0ABS3ZMG4</accession>
<dbReference type="Proteomes" id="UP001315001">
    <property type="component" value="Unassembled WGS sequence"/>
</dbReference>
<dbReference type="InterPro" id="IPR036390">
    <property type="entry name" value="WH_DNA-bd_sf"/>
</dbReference>
<proteinExistence type="inferred from homology"/>
<sequence>MRERLTKSEMAIMEILWEEGKGLTATEIVNIAGEKKTWKDSSIHLLINKLLDKGVIEVVGFRKTMKNYARTFFPVDSKQKYIVNQITDGMSEEERKKLYEYLIGEEKKLEMIKYIQNLLTKRKEKCTEIHNI</sequence>
<gene>
    <name evidence="5" type="ORF">JYQ75_14225</name>
</gene>
<dbReference type="Gene3D" id="1.10.10.10">
    <property type="entry name" value="Winged helix-like DNA-binding domain superfamily/Winged helix DNA-binding domain"/>
    <property type="match status" value="1"/>
</dbReference>
<keyword evidence="4" id="KW-0804">Transcription</keyword>
<evidence type="ECO:0000256" key="1">
    <source>
        <dbReference type="ARBA" id="ARBA00011046"/>
    </source>
</evidence>
<keyword evidence="3" id="KW-0238">DNA-binding</keyword>
<keyword evidence="2" id="KW-0805">Transcription regulation</keyword>
<keyword evidence="6" id="KW-1185">Reference proteome</keyword>
<evidence type="ECO:0000313" key="6">
    <source>
        <dbReference type="Proteomes" id="UP001315001"/>
    </source>
</evidence>
<organism evidence="5 6">
    <name type="scientific">Anaerobutyricum soehngenii</name>
    <dbReference type="NCBI Taxonomy" id="105843"/>
    <lineage>
        <taxon>Bacteria</taxon>
        <taxon>Bacillati</taxon>
        <taxon>Bacillota</taxon>
        <taxon>Clostridia</taxon>
        <taxon>Lachnospirales</taxon>
        <taxon>Lachnospiraceae</taxon>
        <taxon>Anaerobutyricum</taxon>
    </lineage>
</organism>
<reference evidence="5 6" key="1">
    <citation type="submission" date="2021-02" db="EMBL/GenBank/DDBJ databases">
        <title>Lactate utilizing bacteria of the human gut.</title>
        <authorList>
            <person name="Sheridan P.O."/>
        </authorList>
    </citation>
    <scope>NUCLEOTIDE SEQUENCE [LARGE SCALE GENOMIC DNA]</scope>
    <source>
        <strain evidence="5 6">HTF-83D</strain>
    </source>
</reference>
<dbReference type="RefSeq" id="WP_005344562.1">
    <property type="nucleotide sequence ID" value="NZ_JAFIQO010000234.1"/>
</dbReference>
<dbReference type="GeneID" id="75048165"/>